<sequence length="202" mass="22340">MADSNELAYLQGIDTLAFFRKLKDASLKEGELMPWQTSLSFDPQRDSDTNPTKDGMVTTSSAVETDFEVEFTNNTSAIADAMYDSLFDGEVLEGWIVYRKRQNAEGKYFAWYLRCTVSEDSNDNDPDDNSTRDVTFAVNGKPKRGWLDLPDSAQETIDYVFRGLGAVTDSDANGGGDAWTDSDAGTNVTPVDPNKQATLLKK</sequence>
<dbReference type="RefSeq" id="WP_057769678.1">
    <property type="nucleotide sequence ID" value="NZ_JQAT01000001.1"/>
</dbReference>
<dbReference type="STRING" id="81857.IV38_GL000113"/>
<name>A0A0R2FSP0_9LACO</name>
<proteinExistence type="predicted"/>
<dbReference type="OrthoDB" id="2314764at2"/>
<reference evidence="4 5" key="1">
    <citation type="journal article" date="2015" name="Genome Announc.">
        <title>Expanding the biotechnology potential of lactobacilli through comparative genomics of 213 strains and associated genera.</title>
        <authorList>
            <person name="Sun Z."/>
            <person name="Harris H.M."/>
            <person name="McCann A."/>
            <person name="Guo C."/>
            <person name="Argimon S."/>
            <person name="Zhang W."/>
            <person name="Yang X."/>
            <person name="Jeffery I.B."/>
            <person name="Cooney J.C."/>
            <person name="Kagawa T.F."/>
            <person name="Liu W."/>
            <person name="Song Y."/>
            <person name="Salvetti E."/>
            <person name="Wrobel A."/>
            <person name="Rasinkangas P."/>
            <person name="Parkhill J."/>
            <person name="Rea M.C."/>
            <person name="O'Sullivan O."/>
            <person name="Ritari J."/>
            <person name="Douillard F.P."/>
            <person name="Paul Ross R."/>
            <person name="Yang R."/>
            <person name="Briner A.E."/>
            <person name="Felis G.E."/>
            <person name="de Vos W.M."/>
            <person name="Barrangou R."/>
            <person name="Klaenhammer T.R."/>
            <person name="Caufield P.W."/>
            <person name="Cui Y."/>
            <person name="Zhang H."/>
            <person name="O'Toole P.W."/>
        </authorList>
    </citation>
    <scope>NUCLEOTIDE SEQUENCE [LARGE SCALE GENOMIC DNA]</scope>
    <source>
        <strain evidence="2 5">ATCC BAA-66</strain>
        <strain evidence="3 4">DSM 13344</strain>
    </source>
</reference>
<comment type="caution">
    <text evidence="3">The sequence shown here is derived from an EMBL/GenBank/DDBJ whole genome shotgun (WGS) entry which is preliminary data.</text>
</comment>
<dbReference type="PRINTS" id="PR01997">
    <property type="entry name" value="MTP2FAMILY"/>
</dbReference>
<evidence type="ECO:0000313" key="4">
    <source>
        <dbReference type="Proteomes" id="UP000051645"/>
    </source>
</evidence>
<dbReference type="InterPro" id="IPR022345">
    <property type="entry name" value="Phage_69_Orf23_MTP"/>
</dbReference>
<dbReference type="EMBL" id="JQAZ01000004">
    <property type="protein sequence ID" value="KRN31409.1"/>
    <property type="molecule type" value="Genomic_DNA"/>
</dbReference>
<evidence type="ECO:0000313" key="3">
    <source>
        <dbReference type="EMBL" id="KRN31409.1"/>
    </source>
</evidence>
<dbReference type="InterPro" id="IPR011855">
    <property type="entry name" value="Phgtail_TP901_1"/>
</dbReference>
<organism evidence="3 4">
    <name type="scientific">Lactobacillus selangorensis</name>
    <dbReference type="NCBI Taxonomy" id="81857"/>
    <lineage>
        <taxon>Bacteria</taxon>
        <taxon>Bacillati</taxon>
        <taxon>Bacillota</taxon>
        <taxon>Bacilli</taxon>
        <taxon>Lactobacillales</taxon>
        <taxon>Lactobacillaceae</taxon>
        <taxon>Lactobacillus</taxon>
    </lineage>
</organism>
<accession>A0A0R2FSP0</accession>
<evidence type="ECO:0000256" key="1">
    <source>
        <dbReference type="SAM" id="MobiDB-lite"/>
    </source>
</evidence>
<feature type="region of interest" description="Disordered" evidence="1">
    <location>
        <begin position="169"/>
        <end position="202"/>
    </location>
</feature>
<evidence type="ECO:0000313" key="5">
    <source>
        <dbReference type="Proteomes" id="UP000051751"/>
    </source>
</evidence>
<dbReference type="AlphaFoldDB" id="A0A0R2FSP0"/>
<dbReference type="Pfam" id="PF06199">
    <property type="entry name" value="Phage_tail_2"/>
    <property type="match status" value="1"/>
</dbReference>
<dbReference type="EMBL" id="JQAT01000001">
    <property type="protein sequence ID" value="KRN29233.1"/>
    <property type="molecule type" value="Genomic_DNA"/>
</dbReference>
<dbReference type="Proteomes" id="UP000051645">
    <property type="component" value="Unassembled WGS sequence"/>
</dbReference>
<gene>
    <name evidence="2" type="ORF">IV38_GL000113</name>
    <name evidence="3" type="ORF">IV40_GL001405</name>
</gene>
<keyword evidence="4" id="KW-1185">Reference proteome</keyword>
<dbReference type="Proteomes" id="UP000051751">
    <property type="component" value="Unassembled WGS sequence"/>
</dbReference>
<evidence type="ECO:0000313" key="2">
    <source>
        <dbReference type="EMBL" id="KRN29233.1"/>
    </source>
</evidence>
<dbReference type="PATRIC" id="fig|81857.3.peg.117"/>
<protein>
    <submittedName>
        <fullName evidence="3">Phage major tail protein</fullName>
    </submittedName>
</protein>